<dbReference type="Gene3D" id="1.10.8.10">
    <property type="entry name" value="DNA helicase RuvA subunit, C-terminal domain"/>
    <property type="match status" value="1"/>
</dbReference>
<feature type="region of interest" description="Disordered" evidence="1">
    <location>
        <begin position="295"/>
        <end position="344"/>
    </location>
</feature>
<dbReference type="CDD" id="cd00201">
    <property type="entry name" value="WW"/>
    <property type="match status" value="1"/>
</dbReference>
<evidence type="ECO:0000256" key="1">
    <source>
        <dbReference type="SAM" id="MobiDB-lite"/>
    </source>
</evidence>
<feature type="domain" description="WW" evidence="2">
    <location>
        <begin position="359"/>
        <end position="393"/>
    </location>
</feature>
<dbReference type="Gene3D" id="2.20.70.10">
    <property type="match status" value="1"/>
</dbReference>
<dbReference type="Pfam" id="PF14555">
    <property type="entry name" value="UBA_4"/>
    <property type="match status" value="1"/>
</dbReference>
<protein>
    <recommendedName>
        <fullName evidence="2">WW domain-containing protein</fullName>
    </recommendedName>
</protein>
<name>A0A7S1FA92_NOCSC</name>
<dbReference type="SUPFAM" id="SSF51045">
    <property type="entry name" value="WW domain"/>
    <property type="match status" value="1"/>
</dbReference>
<sequence>MGIECVGCHKKLQEEAFDECFSVYRCRRDHVFVCCKVECQRVLEKKCGKVSDYLCKIQHKLNNDGHTSALRRLPPCEREKLKEHTEAEANSYMICPEEVKACERSVPHCCYVMNRVGGFAKGDKGEAKRHVAQSASPEKLAEPENPGLLDDAFLMEIKLEEDEICDVGLQGALGGKVRKQKKGGKDKKSNVLLIDFKQAADDGSDSWFKANAHPSPLAKQFQSGSCFQSRSPTGFGAAQAMCVAQDHHQSHPSDAAQRVERLMATTDCSESHAVDLLKSHSWNLEKAADVYFQEESAGDGPRWGPRSQGQQQQQSVSQVQPAPAREAERLNHQAHQHGQEEQAVPEWQTVQAPSQPPPPRLPLEWQAIWSEEQQAYYYWHTPTNHTTWEAPVVKVESAEEEPLAPAGGVPLTSRGSLGVECGVEGTGSHQGGYRPRWRSLGRALGSDVSRRPDEGSPLVHRDFVKRILDEGDHICTRHWRPKPGLEACMRLWHGERVSVTWVDGQVRGWAYGFVIDCPSTEGYFPQEVLEEVKHVPRYHGVGDQCGVGEIFEPPAEVGGYLSVAPGDKLKVLFPCDAPHVWAFVERVVAPVWSPPSEMGWVPESILVDLVDSERGPHPAG</sequence>
<gene>
    <name evidence="3" type="ORF">NSCI0253_LOCUS27652</name>
</gene>
<reference evidence="3" key="1">
    <citation type="submission" date="2021-01" db="EMBL/GenBank/DDBJ databases">
        <authorList>
            <person name="Corre E."/>
            <person name="Pelletier E."/>
            <person name="Niang G."/>
            <person name="Scheremetjew M."/>
            <person name="Finn R."/>
            <person name="Kale V."/>
            <person name="Holt S."/>
            <person name="Cochrane G."/>
            <person name="Meng A."/>
            <person name="Brown T."/>
            <person name="Cohen L."/>
        </authorList>
    </citation>
    <scope>NUCLEOTIDE SEQUENCE</scope>
</reference>
<evidence type="ECO:0000259" key="2">
    <source>
        <dbReference type="PROSITE" id="PS50020"/>
    </source>
</evidence>
<dbReference type="PROSITE" id="PS50020">
    <property type="entry name" value="WW_DOMAIN_2"/>
    <property type="match status" value="1"/>
</dbReference>
<dbReference type="SUPFAM" id="SSF46934">
    <property type="entry name" value="UBA-like"/>
    <property type="match status" value="1"/>
</dbReference>
<dbReference type="SMART" id="SM00456">
    <property type="entry name" value="WW"/>
    <property type="match status" value="1"/>
</dbReference>
<dbReference type="EMBL" id="HBFQ01038993">
    <property type="protein sequence ID" value="CAD8853302.1"/>
    <property type="molecule type" value="Transcribed_RNA"/>
</dbReference>
<evidence type="ECO:0000313" key="3">
    <source>
        <dbReference type="EMBL" id="CAD8853302.1"/>
    </source>
</evidence>
<dbReference type="AlphaFoldDB" id="A0A7S1FA92"/>
<accession>A0A7S1FA92</accession>
<proteinExistence type="predicted"/>
<feature type="compositionally biased region" description="Low complexity" evidence="1">
    <location>
        <begin position="307"/>
        <end position="320"/>
    </location>
</feature>
<organism evidence="3">
    <name type="scientific">Noctiluca scintillans</name>
    <name type="common">Sea sparkle</name>
    <name type="synonym">Red tide dinoflagellate</name>
    <dbReference type="NCBI Taxonomy" id="2966"/>
    <lineage>
        <taxon>Eukaryota</taxon>
        <taxon>Sar</taxon>
        <taxon>Alveolata</taxon>
        <taxon>Dinophyceae</taxon>
        <taxon>Noctilucales</taxon>
        <taxon>Noctilucaceae</taxon>
        <taxon>Noctiluca</taxon>
    </lineage>
</organism>
<dbReference type="InterPro" id="IPR036020">
    <property type="entry name" value="WW_dom_sf"/>
</dbReference>
<dbReference type="Pfam" id="PF00397">
    <property type="entry name" value="WW"/>
    <property type="match status" value="1"/>
</dbReference>
<dbReference type="InterPro" id="IPR001202">
    <property type="entry name" value="WW_dom"/>
</dbReference>
<dbReference type="InterPro" id="IPR009060">
    <property type="entry name" value="UBA-like_sf"/>
</dbReference>